<dbReference type="SUPFAM" id="SSF47857">
    <property type="entry name" value="Apolipophorin-III"/>
    <property type="match status" value="1"/>
</dbReference>
<dbReference type="GO" id="GO:0006869">
    <property type="term" value="P:lipid transport"/>
    <property type="evidence" value="ECO:0007669"/>
    <property type="project" value="InterPro"/>
</dbReference>
<reference evidence="3" key="1">
    <citation type="submission" date="2013-07" db="EMBL/GenBank/DDBJ databases">
        <title>Transcriptome sequencing and developmental regulation of gene expression in Anopheles aquasalis.</title>
        <authorList>
            <consortium name="Brazilian Malaria Network (MCT/CNPq/MS/SCTIE/DECIT/PRONEX 555648/2009-5) and Research Network on Bioactive Molecules from Arthropod Vectors (NAP-MOBIARVE"/>
            <consortium name="University of Sao Paulo)"/>
            <person name="Marinotti O."/>
            <person name="Ribeiro J.M.C."/>
            <person name="Costa-da-Silva A.L."/>
            <person name="Silva M.C.P."/>
            <person name="Lopes A.R."/>
            <person name="Barros M.S."/>
            <person name="Sa-Nunes A."/>
            <person name="Konjin B.B."/>
            <person name="Carvalho E."/>
            <person name="Suesdek L."/>
            <person name="Silva-Neto M.A.C."/>
            <person name="Capurro M.L."/>
        </authorList>
    </citation>
    <scope>NUCLEOTIDE SEQUENCE</scope>
    <source>
        <tissue evidence="3">Whole body</tissue>
    </source>
</reference>
<feature type="signal peptide" evidence="2">
    <location>
        <begin position="1"/>
        <end position="19"/>
    </location>
</feature>
<proteinExistence type="evidence at transcript level"/>
<dbReference type="Gene3D" id="1.20.120.20">
    <property type="entry name" value="Apolipoprotein"/>
    <property type="match status" value="1"/>
</dbReference>
<dbReference type="EMBL" id="GAMD01003114">
    <property type="protein sequence ID" value="JAA98476.1"/>
    <property type="molecule type" value="mRNA"/>
</dbReference>
<name>T1DPR6_ANOAQ</name>
<feature type="coiled-coil region" evidence="1">
    <location>
        <begin position="118"/>
        <end position="160"/>
    </location>
</feature>
<accession>T1DPR6</accession>
<dbReference type="GO" id="GO:0005576">
    <property type="term" value="C:extracellular region"/>
    <property type="evidence" value="ECO:0007669"/>
    <property type="project" value="InterPro"/>
</dbReference>
<keyword evidence="2" id="KW-0732">Signal</keyword>
<evidence type="ECO:0000313" key="3">
    <source>
        <dbReference type="EMBL" id="JAA98476.1"/>
    </source>
</evidence>
<dbReference type="InterPro" id="IPR010009">
    <property type="entry name" value="ApoLp-III"/>
</dbReference>
<evidence type="ECO:0000256" key="2">
    <source>
        <dbReference type="SAM" id="SignalP"/>
    </source>
</evidence>
<keyword evidence="1" id="KW-0175">Coiled coil</keyword>
<dbReference type="VEuPathDB" id="VectorBase:AAQUA_002175"/>
<protein>
    <submittedName>
        <fullName evidence="3">Putative secreted protein</fullName>
    </submittedName>
</protein>
<organism evidence="3">
    <name type="scientific">Anopheles aquasalis</name>
    <name type="common">Malaria mosquito</name>
    <dbReference type="NCBI Taxonomy" id="42839"/>
    <lineage>
        <taxon>Eukaryota</taxon>
        <taxon>Metazoa</taxon>
        <taxon>Ecdysozoa</taxon>
        <taxon>Arthropoda</taxon>
        <taxon>Hexapoda</taxon>
        <taxon>Insecta</taxon>
        <taxon>Pterygota</taxon>
        <taxon>Neoptera</taxon>
        <taxon>Endopterygota</taxon>
        <taxon>Diptera</taxon>
        <taxon>Nematocera</taxon>
        <taxon>Culicoidea</taxon>
        <taxon>Culicidae</taxon>
        <taxon>Anophelinae</taxon>
        <taxon>Anopheles</taxon>
    </lineage>
</organism>
<evidence type="ECO:0000256" key="1">
    <source>
        <dbReference type="SAM" id="Coils"/>
    </source>
</evidence>
<sequence length="196" mass="21865">MAKLVYLILALCVVQGTFARVRRDAPAAPAAPEKSFFDNLLDLGGKITVAFEESRQNVLKSLGFQSDEEIVQTIKNNTEQYVTKLRTAQTTIQEELTKQSDVFEPIVKDLNAKLSETAATLSQQNPEVAQKAKEYQEQVQTNLQSLFAEAQKTVEKLKEDSRAPTEKLQQALKQIYDSTLETLNSTGEKVKQQAAN</sequence>
<dbReference type="AlphaFoldDB" id="T1DPR6"/>
<dbReference type="GO" id="GO:0008289">
    <property type="term" value="F:lipid binding"/>
    <property type="evidence" value="ECO:0007669"/>
    <property type="project" value="InterPro"/>
</dbReference>
<feature type="chain" id="PRO_5004586924" evidence="2">
    <location>
        <begin position="20"/>
        <end position="196"/>
    </location>
</feature>
<dbReference type="Pfam" id="PF07464">
    <property type="entry name" value="ApoLp-III"/>
    <property type="match status" value="1"/>
</dbReference>